<gene>
    <name evidence="3" type="ORF">KK1_002958</name>
</gene>
<dbReference type="Gene3D" id="3.10.10.10">
    <property type="entry name" value="HIV Type 1 Reverse Transcriptase, subunit A, domain 1"/>
    <property type="match status" value="1"/>
</dbReference>
<keyword evidence="1" id="KW-0812">Transmembrane</keyword>
<dbReference type="Proteomes" id="UP000075243">
    <property type="component" value="Chromosome 11"/>
</dbReference>
<dbReference type="PANTHER" id="PTHR24559:SF450">
    <property type="entry name" value="RNA-DIRECTED DNA POLYMERASE HOMOLOG"/>
    <property type="match status" value="1"/>
</dbReference>
<evidence type="ECO:0000256" key="1">
    <source>
        <dbReference type="SAM" id="Phobius"/>
    </source>
</evidence>
<dbReference type="PANTHER" id="PTHR24559">
    <property type="entry name" value="TRANSPOSON TY3-I GAG-POL POLYPROTEIN"/>
    <property type="match status" value="1"/>
</dbReference>
<organism evidence="3 4">
    <name type="scientific">Cajanus cajan</name>
    <name type="common">Pigeon pea</name>
    <name type="synonym">Cajanus indicus</name>
    <dbReference type="NCBI Taxonomy" id="3821"/>
    <lineage>
        <taxon>Eukaryota</taxon>
        <taxon>Viridiplantae</taxon>
        <taxon>Streptophyta</taxon>
        <taxon>Embryophyta</taxon>
        <taxon>Tracheophyta</taxon>
        <taxon>Spermatophyta</taxon>
        <taxon>Magnoliopsida</taxon>
        <taxon>eudicotyledons</taxon>
        <taxon>Gunneridae</taxon>
        <taxon>Pentapetalae</taxon>
        <taxon>rosids</taxon>
        <taxon>fabids</taxon>
        <taxon>Fabales</taxon>
        <taxon>Fabaceae</taxon>
        <taxon>Papilionoideae</taxon>
        <taxon>50 kb inversion clade</taxon>
        <taxon>NPAAA clade</taxon>
        <taxon>indigoferoid/millettioid clade</taxon>
        <taxon>Phaseoleae</taxon>
        <taxon>Cajanus</taxon>
    </lineage>
</organism>
<protein>
    <submittedName>
        <fullName evidence="3">Retrovirus-related Pol polyprotein from transposon 297 family</fullName>
    </submittedName>
</protein>
<keyword evidence="1" id="KW-0472">Membrane</keyword>
<dbReference type="Pfam" id="PF00078">
    <property type="entry name" value="RVT_1"/>
    <property type="match status" value="1"/>
</dbReference>
<evidence type="ECO:0000313" key="4">
    <source>
        <dbReference type="Proteomes" id="UP000075243"/>
    </source>
</evidence>
<dbReference type="AlphaFoldDB" id="A0A151SPQ1"/>
<dbReference type="SUPFAM" id="SSF56672">
    <property type="entry name" value="DNA/RNA polymerases"/>
    <property type="match status" value="1"/>
</dbReference>
<dbReference type="InterPro" id="IPR000477">
    <property type="entry name" value="RT_dom"/>
</dbReference>
<feature type="transmembrane region" description="Helical" evidence="1">
    <location>
        <begin position="41"/>
        <end position="60"/>
    </location>
</feature>
<proteinExistence type="predicted"/>
<dbReference type="InterPro" id="IPR043128">
    <property type="entry name" value="Rev_trsase/Diguanyl_cyclase"/>
</dbReference>
<feature type="domain" description="Reverse transcriptase" evidence="2">
    <location>
        <begin position="6"/>
        <end position="85"/>
    </location>
</feature>
<keyword evidence="4" id="KW-1185">Reference proteome</keyword>
<dbReference type="CDD" id="cd01647">
    <property type="entry name" value="RT_LTR"/>
    <property type="match status" value="1"/>
</dbReference>
<evidence type="ECO:0000313" key="3">
    <source>
        <dbReference type="EMBL" id="KYP56712.1"/>
    </source>
</evidence>
<accession>A0A151SPQ1</accession>
<feature type="transmembrane region" description="Helical" evidence="1">
    <location>
        <begin position="80"/>
        <end position="98"/>
    </location>
</feature>
<name>A0A151SPQ1_CAJCA</name>
<reference evidence="3 4" key="1">
    <citation type="journal article" date="2012" name="Nat. Biotechnol.">
        <title>Draft genome sequence of pigeonpea (Cajanus cajan), an orphan legume crop of resource-poor farmers.</title>
        <authorList>
            <person name="Varshney R.K."/>
            <person name="Chen W."/>
            <person name="Li Y."/>
            <person name="Bharti A.K."/>
            <person name="Saxena R.K."/>
            <person name="Schlueter J.A."/>
            <person name="Donoghue M.T."/>
            <person name="Azam S."/>
            <person name="Fan G."/>
            <person name="Whaley A.M."/>
            <person name="Farmer A.D."/>
            <person name="Sheridan J."/>
            <person name="Iwata A."/>
            <person name="Tuteja R."/>
            <person name="Penmetsa R.V."/>
            <person name="Wu W."/>
            <person name="Upadhyaya H.D."/>
            <person name="Yang S.P."/>
            <person name="Shah T."/>
            <person name="Saxena K.B."/>
            <person name="Michael T."/>
            <person name="McCombie W.R."/>
            <person name="Yang B."/>
            <person name="Zhang G."/>
            <person name="Yang H."/>
            <person name="Wang J."/>
            <person name="Spillane C."/>
            <person name="Cook D.R."/>
            <person name="May G.D."/>
            <person name="Xu X."/>
            <person name="Jackson S.A."/>
        </authorList>
    </citation>
    <scope>NUCLEOTIDE SEQUENCE [LARGE SCALE GENOMIC DNA]</scope>
    <source>
        <strain evidence="4">cv. Asha</strain>
    </source>
</reference>
<dbReference type="InterPro" id="IPR043502">
    <property type="entry name" value="DNA/RNA_pol_sf"/>
</dbReference>
<dbReference type="Gene3D" id="3.30.70.270">
    <property type="match status" value="1"/>
</dbReference>
<dbReference type="Gramene" id="C.cajan_02889.t">
    <property type="protein sequence ID" value="C.cajan_02889.t.cds1"/>
    <property type="gene ID" value="C.cajan_02889"/>
</dbReference>
<sequence>MGELCGATIFSKFDLKFGYHQVCMKAGEDYKTSFKTHVGHFGYLMMSFGLTNAPTIVQALMNHIFHLYLHKLVIIFFDDILIYSPLSRVMFLIYNWYLKLFRTITYLSIGKSATLLLQESNTLAILSLRMSFN</sequence>
<dbReference type="InterPro" id="IPR053134">
    <property type="entry name" value="RNA-dir_DNA_polymerase"/>
</dbReference>
<keyword evidence="1" id="KW-1133">Transmembrane helix</keyword>
<dbReference type="EMBL" id="CM003613">
    <property type="protein sequence ID" value="KYP56712.1"/>
    <property type="molecule type" value="Genomic_DNA"/>
</dbReference>
<evidence type="ECO:0000259" key="2">
    <source>
        <dbReference type="Pfam" id="PF00078"/>
    </source>
</evidence>